<feature type="domain" description="FAD-binding FR-type" evidence="14">
    <location>
        <begin position="77"/>
        <end position="197"/>
    </location>
</feature>
<evidence type="ECO:0000256" key="9">
    <source>
        <dbReference type="ARBA" id="ARBA00023002"/>
    </source>
</evidence>
<dbReference type="EMBL" id="DF840056">
    <property type="protein sequence ID" value="GAT44711.1"/>
    <property type="molecule type" value="Genomic_DNA"/>
</dbReference>
<feature type="transmembrane region" description="Helical" evidence="13">
    <location>
        <begin position="44"/>
        <end position="61"/>
    </location>
</feature>
<dbReference type="PANTHER" id="PTHR32361:SF23">
    <property type="entry name" value="FERRIC-CHELATE REDUCTASE"/>
    <property type="match status" value="1"/>
</dbReference>
<dbReference type="PANTHER" id="PTHR32361">
    <property type="entry name" value="FERRIC/CUPRIC REDUCTASE TRANSMEMBRANE COMPONENT"/>
    <property type="match status" value="1"/>
</dbReference>
<dbReference type="InterPro" id="IPR051410">
    <property type="entry name" value="Ferric/Cupric_Reductase"/>
</dbReference>
<dbReference type="InterPro" id="IPR017927">
    <property type="entry name" value="FAD-bd_FR_type"/>
</dbReference>
<keyword evidence="4" id="KW-0813">Transport</keyword>
<dbReference type="Pfam" id="PF08022">
    <property type="entry name" value="FAD_binding_8"/>
    <property type="match status" value="1"/>
</dbReference>
<accession>A0ABQ0L4E4</accession>
<comment type="catalytic activity">
    <reaction evidence="12">
        <text>2 a Fe(II)-siderophore + NADP(+) + H(+) = 2 a Fe(III)-siderophore + NADPH</text>
        <dbReference type="Rhea" id="RHEA:28795"/>
        <dbReference type="Rhea" id="RHEA-COMP:11342"/>
        <dbReference type="Rhea" id="RHEA-COMP:11344"/>
        <dbReference type="ChEBI" id="CHEBI:15378"/>
        <dbReference type="ChEBI" id="CHEBI:29033"/>
        <dbReference type="ChEBI" id="CHEBI:29034"/>
        <dbReference type="ChEBI" id="CHEBI:57783"/>
        <dbReference type="ChEBI" id="CHEBI:58349"/>
        <dbReference type="EC" id="1.16.1.9"/>
    </reaction>
</comment>
<keyword evidence="7" id="KW-0249">Electron transport</keyword>
<evidence type="ECO:0000256" key="12">
    <source>
        <dbReference type="ARBA" id="ARBA00048483"/>
    </source>
</evidence>
<evidence type="ECO:0000256" key="13">
    <source>
        <dbReference type="SAM" id="Phobius"/>
    </source>
</evidence>
<dbReference type="Pfam" id="PF01794">
    <property type="entry name" value="Ferric_reduct"/>
    <property type="match status" value="1"/>
</dbReference>
<evidence type="ECO:0000259" key="14">
    <source>
        <dbReference type="PROSITE" id="PS51384"/>
    </source>
</evidence>
<dbReference type="SFLD" id="SFLDS00052">
    <property type="entry name" value="Ferric_Reductase_Domain"/>
    <property type="match status" value="1"/>
</dbReference>
<evidence type="ECO:0000256" key="11">
    <source>
        <dbReference type="ARBA" id="ARBA00023136"/>
    </source>
</evidence>
<keyword evidence="6 13" id="KW-0812">Transmembrane</keyword>
<dbReference type="SUPFAM" id="SSF63380">
    <property type="entry name" value="Riboflavin synthase domain-like"/>
    <property type="match status" value="1"/>
</dbReference>
<evidence type="ECO:0000256" key="2">
    <source>
        <dbReference type="ARBA" id="ARBA00006278"/>
    </source>
</evidence>
<dbReference type="CDD" id="cd06186">
    <property type="entry name" value="NOX_Duox_like_FAD_NADP"/>
    <property type="match status" value="1"/>
</dbReference>
<dbReference type="InterPro" id="IPR039261">
    <property type="entry name" value="FNR_nucleotide-bd"/>
</dbReference>
<reference evidence="15" key="1">
    <citation type="submission" date="2014-09" db="EMBL/GenBank/DDBJ databases">
        <title>Genome sequence of the luminous mushroom Mycena chlorophos for searching fungal bioluminescence genes.</title>
        <authorList>
            <person name="Tanaka Y."/>
            <person name="Kasuga D."/>
            <person name="Oba Y."/>
            <person name="Hase S."/>
            <person name="Sato K."/>
            <person name="Oba Y."/>
            <person name="Sakakibara Y."/>
        </authorList>
    </citation>
    <scope>NUCLEOTIDE SEQUENCE</scope>
</reference>
<evidence type="ECO:0000256" key="5">
    <source>
        <dbReference type="ARBA" id="ARBA00022475"/>
    </source>
</evidence>
<evidence type="ECO:0000256" key="4">
    <source>
        <dbReference type="ARBA" id="ARBA00022448"/>
    </source>
</evidence>
<gene>
    <name evidence="15" type="ORF">MCHLO_02323</name>
</gene>
<keyword evidence="16" id="KW-1185">Reference proteome</keyword>
<keyword evidence="5" id="KW-1003">Cell membrane</keyword>
<keyword evidence="9" id="KW-0560">Oxidoreductase</keyword>
<feature type="transmembrane region" description="Helical" evidence="13">
    <location>
        <begin position="12"/>
        <end position="32"/>
    </location>
</feature>
<sequence length="391" mass="43126">MRAMWVESSFYWTGVAALVPQTWLVLMSWGPIRERGYEFFKKMHFIAAGFFVAALFCHVDWTFTSWHYFWATGAIYGLAWLLRVVRTVYRTGFGLPATIESVGPDLVRVRIAASRSGFTWTPGQHVFIRVLGLRLHALTSHPFTVSSISVSSAEEDIDLVLRARGGLTQALARKVAAKPGWSTRVVLDGPYGGLRSAAPRPLTAYDRVLFLAGGTGATFALPIFRDLVGRLQVGDEAEDVEVVDPKTMQRVSRVDFVVAVADDENYAWMRPQLETAAATRTNEAVAINLRVHYTRIANPDATLPATDAAANDVDSDNSHKSSWPMFSYGRPALGALVHEAHASAERVAVIACGPQGFLYDVRNAVASCELDIFDGFGICSDLFLHTETYSW</sequence>
<dbReference type="InterPro" id="IPR013112">
    <property type="entry name" value="FAD-bd_8"/>
</dbReference>
<dbReference type="SFLD" id="SFLDG01168">
    <property type="entry name" value="Ferric_reductase_subgroup_(FRE"/>
    <property type="match status" value="1"/>
</dbReference>
<evidence type="ECO:0000256" key="3">
    <source>
        <dbReference type="ARBA" id="ARBA00012668"/>
    </source>
</evidence>
<dbReference type="PROSITE" id="PS51384">
    <property type="entry name" value="FAD_FR"/>
    <property type="match status" value="1"/>
</dbReference>
<dbReference type="InterPro" id="IPR017938">
    <property type="entry name" value="Riboflavin_synthase-like_b-brl"/>
</dbReference>
<dbReference type="SUPFAM" id="SSF52343">
    <property type="entry name" value="Ferredoxin reductase-like, C-terminal NADP-linked domain"/>
    <property type="match status" value="1"/>
</dbReference>
<comment type="subcellular location">
    <subcellularLocation>
        <location evidence="1">Cell membrane</location>
        <topology evidence="1">Multi-pass membrane protein</topology>
    </subcellularLocation>
</comment>
<feature type="transmembrane region" description="Helical" evidence="13">
    <location>
        <begin position="67"/>
        <end position="85"/>
    </location>
</feature>
<evidence type="ECO:0000313" key="16">
    <source>
        <dbReference type="Proteomes" id="UP000815677"/>
    </source>
</evidence>
<protein>
    <recommendedName>
        <fullName evidence="3">ferric-chelate reductase (NADPH)</fullName>
        <ecNumber evidence="3">1.16.1.9</ecNumber>
    </recommendedName>
</protein>
<proteinExistence type="inferred from homology"/>
<dbReference type="Proteomes" id="UP000815677">
    <property type="component" value="Unassembled WGS sequence"/>
</dbReference>
<dbReference type="Gene3D" id="3.40.50.80">
    <property type="entry name" value="Nucleotide-binding domain of ferredoxin-NADP reductase (FNR) module"/>
    <property type="match status" value="1"/>
</dbReference>
<evidence type="ECO:0000256" key="10">
    <source>
        <dbReference type="ARBA" id="ARBA00023065"/>
    </source>
</evidence>
<keyword evidence="8 13" id="KW-1133">Transmembrane helix</keyword>
<dbReference type="Gene3D" id="2.40.30.10">
    <property type="entry name" value="Translation factors"/>
    <property type="match status" value="1"/>
</dbReference>
<dbReference type="EC" id="1.16.1.9" evidence="3"/>
<keyword evidence="10" id="KW-0406">Ion transport</keyword>
<name>A0ABQ0L4E4_MYCCL</name>
<organism evidence="15 16">
    <name type="scientific">Mycena chlorophos</name>
    <name type="common">Agaric fungus</name>
    <name type="synonym">Agaricus chlorophos</name>
    <dbReference type="NCBI Taxonomy" id="658473"/>
    <lineage>
        <taxon>Eukaryota</taxon>
        <taxon>Fungi</taxon>
        <taxon>Dikarya</taxon>
        <taxon>Basidiomycota</taxon>
        <taxon>Agaricomycotina</taxon>
        <taxon>Agaricomycetes</taxon>
        <taxon>Agaricomycetidae</taxon>
        <taxon>Agaricales</taxon>
        <taxon>Marasmiineae</taxon>
        <taxon>Mycenaceae</taxon>
        <taxon>Mycena</taxon>
    </lineage>
</organism>
<keyword evidence="11 13" id="KW-0472">Membrane</keyword>
<evidence type="ECO:0000256" key="7">
    <source>
        <dbReference type="ARBA" id="ARBA00022982"/>
    </source>
</evidence>
<dbReference type="InterPro" id="IPR013121">
    <property type="entry name" value="Fe_red_NAD-bd_6"/>
</dbReference>
<evidence type="ECO:0000256" key="8">
    <source>
        <dbReference type="ARBA" id="ARBA00022989"/>
    </source>
</evidence>
<comment type="similarity">
    <text evidence="2">Belongs to the ferric reductase (FRE) family.</text>
</comment>
<dbReference type="InterPro" id="IPR013130">
    <property type="entry name" value="Fe3_Rdtase_TM_dom"/>
</dbReference>
<evidence type="ECO:0000256" key="6">
    <source>
        <dbReference type="ARBA" id="ARBA00022692"/>
    </source>
</evidence>
<dbReference type="Pfam" id="PF08030">
    <property type="entry name" value="NAD_binding_6"/>
    <property type="match status" value="1"/>
</dbReference>
<evidence type="ECO:0000256" key="1">
    <source>
        <dbReference type="ARBA" id="ARBA00004651"/>
    </source>
</evidence>
<evidence type="ECO:0000313" key="15">
    <source>
        <dbReference type="EMBL" id="GAT44711.1"/>
    </source>
</evidence>